<dbReference type="VEuPathDB" id="FungiDB:RhiirFUN_020735"/>
<evidence type="ECO:0000256" key="1">
    <source>
        <dbReference type="ARBA" id="ARBA00004141"/>
    </source>
</evidence>
<reference evidence="8 11" key="2">
    <citation type="submission" date="2017-09" db="EMBL/GenBank/DDBJ databases">
        <title>Extensive intraspecific genome diversity in a model arbuscular mycorrhizal fungus.</title>
        <authorList>
            <person name="Chen E.C."/>
            <person name="Morin E."/>
            <person name="Beaudet D."/>
            <person name="Noel J."/>
            <person name="Ndikumana S."/>
            <person name="Charron P."/>
            <person name="St-Onge C."/>
            <person name="Giorgi J."/>
            <person name="Grigoriev I.V."/>
            <person name="Roux C."/>
            <person name="Martin F.M."/>
            <person name="Corradi N."/>
        </authorList>
    </citation>
    <scope>NUCLEOTIDE SEQUENCE [LARGE SCALE GENOMIC DNA]</scope>
    <source>
        <strain evidence="8 11">A5</strain>
    </source>
</reference>
<dbReference type="PROSITE" id="PS50850">
    <property type="entry name" value="MFS"/>
    <property type="match status" value="1"/>
</dbReference>
<accession>A0A2I1DUY6</accession>
<name>A0A2I1DUY6_9GLOM</name>
<protein>
    <submittedName>
        <fullName evidence="9">MFS general substrate transporter</fullName>
    </submittedName>
</protein>
<feature type="transmembrane region" description="Helical" evidence="5">
    <location>
        <begin position="342"/>
        <end position="367"/>
    </location>
</feature>
<dbReference type="PANTHER" id="PTHR23502">
    <property type="entry name" value="MAJOR FACILITATOR SUPERFAMILY"/>
    <property type="match status" value="1"/>
</dbReference>
<evidence type="ECO:0000313" key="9">
    <source>
        <dbReference type="EMBL" id="PKC71210.1"/>
    </source>
</evidence>
<dbReference type="VEuPathDB" id="FungiDB:FUN_019277"/>
<feature type="transmembrane region" description="Helical" evidence="5">
    <location>
        <begin position="26"/>
        <end position="50"/>
    </location>
</feature>
<dbReference type="Proteomes" id="UP000232722">
    <property type="component" value="Unassembled WGS sequence"/>
</dbReference>
<feature type="transmembrane region" description="Helical" evidence="5">
    <location>
        <begin position="62"/>
        <end position="82"/>
    </location>
</feature>
<comment type="subcellular location">
    <subcellularLocation>
        <location evidence="1">Membrane</location>
        <topology evidence="1">Multi-pass membrane protein</topology>
    </subcellularLocation>
</comment>
<dbReference type="OrthoDB" id="6770063at2759"/>
<feature type="transmembrane region" description="Helical" evidence="5">
    <location>
        <begin position="313"/>
        <end position="336"/>
    </location>
</feature>
<feature type="transmembrane region" description="Helical" evidence="5">
    <location>
        <begin position="229"/>
        <end position="249"/>
    </location>
</feature>
<feature type="transmembrane region" description="Helical" evidence="5">
    <location>
        <begin position="183"/>
        <end position="208"/>
    </location>
</feature>
<dbReference type="VEuPathDB" id="FungiDB:RhiirA1_453833"/>
<dbReference type="PANTHER" id="PTHR23502:SF5">
    <property type="entry name" value="QUINIDINE RESISTANCE PROTEIN 3"/>
    <property type="match status" value="1"/>
</dbReference>
<dbReference type="EMBL" id="LLXH01000180">
    <property type="protein sequence ID" value="PKC71210.1"/>
    <property type="molecule type" value="Genomic_DNA"/>
</dbReference>
<feature type="transmembrane region" description="Helical" evidence="5">
    <location>
        <begin position="407"/>
        <end position="430"/>
    </location>
</feature>
<evidence type="ECO:0000313" key="7">
    <source>
        <dbReference type="EMBL" id="CAB5370261.1"/>
    </source>
</evidence>
<dbReference type="InterPro" id="IPR011701">
    <property type="entry name" value="MFS"/>
</dbReference>
<feature type="transmembrane region" description="Helical" evidence="5">
    <location>
        <begin position="379"/>
        <end position="401"/>
    </location>
</feature>
<gene>
    <name evidence="7" type="ORF">CHRIB12_LOCUS12599</name>
    <name evidence="9" type="ORF">RhiirA1_453833</name>
    <name evidence="8" type="ORF">RhiirA5_428584</name>
</gene>
<keyword evidence="3 5" id="KW-1133">Transmembrane helix</keyword>
<dbReference type="GO" id="GO:0022857">
    <property type="term" value="F:transmembrane transporter activity"/>
    <property type="evidence" value="ECO:0007669"/>
    <property type="project" value="InterPro"/>
</dbReference>
<evidence type="ECO:0000256" key="3">
    <source>
        <dbReference type="ARBA" id="ARBA00022989"/>
    </source>
</evidence>
<feature type="transmembrane region" description="Helical" evidence="5">
    <location>
        <begin position="157"/>
        <end position="177"/>
    </location>
</feature>
<evidence type="ECO:0000313" key="10">
    <source>
        <dbReference type="Proteomes" id="UP000232688"/>
    </source>
</evidence>
<dbReference type="InterPro" id="IPR036259">
    <property type="entry name" value="MFS_trans_sf"/>
</dbReference>
<dbReference type="Pfam" id="PF07690">
    <property type="entry name" value="MFS_1"/>
    <property type="match status" value="1"/>
</dbReference>
<evidence type="ECO:0000256" key="2">
    <source>
        <dbReference type="ARBA" id="ARBA00022692"/>
    </source>
</evidence>
<sequence>MPTKDSEKSITFSTEDPKNWEDRKKLYVSSIASFTISISPVSISMYYPALIAIRDYFNTTQFIVNISVGLIILFTGLIPLVVGSYADVYGRRRVYIFVMFIFTLSSILCAMAENIWVLMAMRTLQSFGSSGVQCICGGIANDIFIPTEREEAYSRFFLGYHFGEIIGSIIGGLLTEYLGWHSIFWFLSIYGSILLFLIICFIPETLYIPDSSTTTIIIKQFNPLLPFKLLYYPNITLTILYNTSIWIIIYVLDIMIPFSFTNIYNLSPLYIGLIFLARKIGSIIGNSFGAHYSDYLINKYEKKKGKEESYPELRLKSIWIGAILAIISFFIFGWILEKRVYIIWPLVIIFIGEFGILFLETTTITYLTNPYHEELNTSILAIGEAITALISTIVIILTIPIENKFGIGWLFTALASLALLSNILIILVYFKGRKWRENQNINKDL</sequence>
<dbReference type="InterPro" id="IPR020846">
    <property type="entry name" value="MFS_dom"/>
</dbReference>
<dbReference type="Proteomes" id="UP000684084">
    <property type="component" value="Unassembled WGS sequence"/>
</dbReference>
<dbReference type="Proteomes" id="UP000232688">
    <property type="component" value="Unassembled WGS sequence"/>
</dbReference>
<keyword evidence="2 5" id="KW-0812">Transmembrane</keyword>
<reference evidence="9 10" key="4">
    <citation type="submission" date="2017-10" db="EMBL/GenBank/DDBJ databases">
        <title>Genome analyses suggest a sexual origin of heterokaryosis in a supposedly ancient asexual fungus.</title>
        <authorList>
            <person name="Corradi N."/>
            <person name="Sedzielewska K."/>
            <person name="Noel J."/>
            <person name="Charron P."/>
            <person name="Farinelli L."/>
            <person name="Marton T."/>
            <person name="Kruger M."/>
            <person name="Pelin A."/>
            <person name="Brachmann A."/>
            <person name="Corradi N."/>
        </authorList>
    </citation>
    <scope>NUCLEOTIDE SEQUENCE [LARGE SCALE GENOMIC DNA]</scope>
    <source>
        <strain evidence="9 10">A1</strain>
    </source>
</reference>
<feature type="transmembrane region" description="Helical" evidence="5">
    <location>
        <begin position="94"/>
        <end position="118"/>
    </location>
</feature>
<reference evidence="9 10" key="3">
    <citation type="submission" date="2017-10" db="EMBL/GenBank/DDBJ databases">
        <title>Extensive intraspecific genome diversity in a model arbuscular mycorrhizal fungus.</title>
        <authorList>
            <person name="Chen E.C.H."/>
            <person name="Morin E."/>
            <person name="Baudet D."/>
            <person name="Noel J."/>
            <person name="Ndikumana S."/>
            <person name="Charron P."/>
            <person name="St-Onge C."/>
            <person name="Giorgi J."/>
            <person name="Grigoriev I.V."/>
            <person name="Roux C."/>
            <person name="Martin F.M."/>
            <person name="Corradi N."/>
        </authorList>
    </citation>
    <scope>NUCLEOTIDE SEQUENCE [LARGE SCALE GENOMIC DNA]</scope>
    <source>
        <strain evidence="9 10">A1</strain>
    </source>
</reference>
<evidence type="ECO:0000256" key="4">
    <source>
        <dbReference type="ARBA" id="ARBA00023136"/>
    </source>
</evidence>
<dbReference type="AlphaFoldDB" id="A0A2I1DUY6"/>
<feature type="domain" description="Major facilitator superfamily (MFS) profile" evidence="6">
    <location>
        <begin position="25"/>
        <end position="433"/>
    </location>
</feature>
<reference evidence="7" key="5">
    <citation type="submission" date="2020-05" db="EMBL/GenBank/DDBJ databases">
        <authorList>
            <person name="Rincon C."/>
            <person name="Sanders R I."/>
            <person name="Robbins C."/>
            <person name="Chaturvedi A."/>
        </authorList>
    </citation>
    <scope>NUCLEOTIDE SEQUENCE</scope>
    <source>
        <strain evidence="7">CHB12</strain>
    </source>
</reference>
<dbReference type="GO" id="GO:0005886">
    <property type="term" value="C:plasma membrane"/>
    <property type="evidence" value="ECO:0007669"/>
    <property type="project" value="TreeGrafter"/>
</dbReference>
<organism evidence="9 10">
    <name type="scientific">Rhizophagus irregularis</name>
    <dbReference type="NCBI Taxonomy" id="588596"/>
    <lineage>
        <taxon>Eukaryota</taxon>
        <taxon>Fungi</taxon>
        <taxon>Fungi incertae sedis</taxon>
        <taxon>Mucoromycota</taxon>
        <taxon>Glomeromycotina</taxon>
        <taxon>Glomeromycetes</taxon>
        <taxon>Glomerales</taxon>
        <taxon>Glomeraceae</taxon>
        <taxon>Rhizophagus</taxon>
    </lineage>
</organism>
<proteinExistence type="predicted"/>
<dbReference type="EMBL" id="LLXJ01001951">
    <property type="protein sequence ID" value="PKC00169.1"/>
    <property type="molecule type" value="Genomic_DNA"/>
</dbReference>
<evidence type="ECO:0000313" key="8">
    <source>
        <dbReference type="EMBL" id="PKC00169.1"/>
    </source>
</evidence>
<comment type="caution">
    <text evidence="9">The sequence shown here is derived from an EMBL/GenBank/DDBJ whole genome shotgun (WGS) entry which is preliminary data.</text>
</comment>
<evidence type="ECO:0000256" key="5">
    <source>
        <dbReference type="SAM" id="Phobius"/>
    </source>
</evidence>
<evidence type="ECO:0000313" key="11">
    <source>
        <dbReference type="Proteomes" id="UP000232722"/>
    </source>
</evidence>
<dbReference type="SUPFAM" id="SSF103473">
    <property type="entry name" value="MFS general substrate transporter"/>
    <property type="match status" value="1"/>
</dbReference>
<dbReference type="EMBL" id="CAGKOT010000027">
    <property type="protein sequence ID" value="CAB5370261.1"/>
    <property type="molecule type" value="Genomic_DNA"/>
</dbReference>
<dbReference type="Gene3D" id="1.20.1720.10">
    <property type="entry name" value="Multidrug resistance protein D"/>
    <property type="match status" value="1"/>
</dbReference>
<evidence type="ECO:0000259" key="6">
    <source>
        <dbReference type="PROSITE" id="PS50850"/>
    </source>
</evidence>
<keyword evidence="4 5" id="KW-0472">Membrane</keyword>
<reference evidence="8 11" key="1">
    <citation type="submission" date="2016-04" db="EMBL/GenBank/DDBJ databases">
        <title>Genome analyses suggest a sexual origin of heterokaryosis in a supposedly ancient asexual fungus.</title>
        <authorList>
            <person name="Ropars J."/>
            <person name="Sedzielewska K."/>
            <person name="Noel J."/>
            <person name="Charron P."/>
            <person name="Farinelli L."/>
            <person name="Marton T."/>
            <person name="Kruger M."/>
            <person name="Pelin A."/>
            <person name="Brachmann A."/>
            <person name="Corradi N."/>
        </authorList>
    </citation>
    <scope>NUCLEOTIDE SEQUENCE [LARGE SCALE GENOMIC DNA]</scope>
    <source>
        <strain evidence="8 11">A5</strain>
    </source>
</reference>